<dbReference type="AlphaFoldDB" id="A0A852TXD4"/>
<name>A0A852TXD4_9ACTN</name>
<organism evidence="1 2">
    <name type="scientific">Spinactinospora alkalitolerans</name>
    <dbReference type="NCBI Taxonomy" id="687207"/>
    <lineage>
        <taxon>Bacteria</taxon>
        <taxon>Bacillati</taxon>
        <taxon>Actinomycetota</taxon>
        <taxon>Actinomycetes</taxon>
        <taxon>Streptosporangiales</taxon>
        <taxon>Nocardiopsidaceae</taxon>
        <taxon>Spinactinospora</taxon>
    </lineage>
</organism>
<keyword evidence="2" id="KW-1185">Reference proteome</keyword>
<evidence type="ECO:0000313" key="2">
    <source>
        <dbReference type="Proteomes" id="UP000589036"/>
    </source>
</evidence>
<sequence>MRHFIEPGDEVDVKTASPELGYSATFFTQDAYQTVFPEVACTATLVPCVSPHRHPVTGAHGPVAVPGRGAGPLAWRRRSPLAACRMPL</sequence>
<reference evidence="1 2" key="1">
    <citation type="submission" date="2020-07" db="EMBL/GenBank/DDBJ databases">
        <title>Sequencing the genomes of 1000 actinobacteria strains.</title>
        <authorList>
            <person name="Klenk H.-P."/>
        </authorList>
    </citation>
    <scope>NUCLEOTIDE SEQUENCE [LARGE SCALE GENOMIC DNA]</scope>
    <source>
        <strain evidence="1 2">CXB654</strain>
    </source>
</reference>
<comment type="caution">
    <text evidence="1">The sequence shown here is derived from an EMBL/GenBank/DDBJ whole genome shotgun (WGS) entry which is preliminary data.</text>
</comment>
<dbReference type="EMBL" id="JACCCC010000001">
    <property type="protein sequence ID" value="NYE48025.1"/>
    <property type="molecule type" value="Genomic_DNA"/>
</dbReference>
<dbReference type="Proteomes" id="UP000589036">
    <property type="component" value="Unassembled WGS sequence"/>
</dbReference>
<proteinExistence type="predicted"/>
<gene>
    <name evidence="1" type="ORF">HDA32_003145</name>
</gene>
<evidence type="ECO:0000313" key="1">
    <source>
        <dbReference type="EMBL" id="NYE48025.1"/>
    </source>
</evidence>
<protein>
    <submittedName>
        <fullName evidence="1">Uncharacterized protein</fullName>
    </submittedName>
</protein>
<accession>A0A852TXD4</accession>
<dbReference type="RefSeq" id="WP_179641197.1">
    <property type="nucleotide sequence ID" value="NZ_BAAAYY010000016.1"/>
</dbReference>